<sequence>MMTSISLSIPLKLFKAFIDFCVSLALSSIELLLIHPFLFLPVHEDFKFDFGVVLESRGLINKRDLCKFFRRNTLDMNTDNFVLDMAKQTTSCNFWDMVGIPCRHGVAAIHRKIDNPTKYVSPIKLATQASFQPETQEYAQHAPQEYVEPITQASDEPGTQAFDEPPTQAFYEHVTQAFVHPTTQAFDEAIRRFCGIDPKNLTSLLNDEDIGENVTLDIPPIHIDTSSVKQPTRAKQLTNFKPMSNGVRTFIGARPKMFKPTKSP</sequence>
<keyword evidence="4" id="KW-0812">Transmembrane</keyword>
<feature type="domain" description="Zinc finger PMZ-type" evidence="5">
    <location>
        <begin position="88"/>
        <end position="114"/>
    </location>
</feature>
<dbReference type="InterPro" id="IPR007527">
    <property type="entry name" value="Znf_SWIM"/>
</dbReference>
<evidence type="ECO:0000256" key="2">
    <source>
        <dbReference type="ARBA" id="ARBA00022771"/>
    </source>
</evidence>
<keyword evidence="1" id="KW-0479">Metal-binding</keyword>
<keyword evidence="2" id="KW-0863">Zinc-finger</keyword>
<proteinExistence type="predicted"/>
<evidence type="ECO:0000259" key="5">
    <source>
        <dbReference type="SMART" id="SM00575"/>
    </source>
</evidence>
<dbReference type="EMBL" id="JAMSHJ010000004">
    <property type="protein sequence ID" value="KAI5416051.1"/>
    <property type="molecule type" value="Genomic_DNA"/>
</dbReference>
<feature type="transmembrane region" description="Helical" evidence="4">
    <location>
        <begin position="20"/>
        <end position="40"/>
    </location>
</feature>
<dbReference type="GO" id="GO:0008270">
    <property type="term" value="F:zinc ion binding"/>
    <property type="evidence" value="ECO:0007669"/>
    <property type="project" value="UniProtKB-KW"/>
</dbReference>
<evidence type="ECO:0000313" key="6">
    <source>
        <dbReference type="EMBL" id="KAI5416051.1"/>
    </source>
</evidence>
<dbReference type="InterPro" id="IPR006564">
    <property type="entry name" value="Znf_PMZ"/>
</dbReference>
<dbReference type="Proteomes" id="UP001058974">
    <property type="component" value="Chromosome 4"/>
</dbReference>
<evidence type="ECO:0000256" key="4">
    <source>
        <dbReference type="SAM" id="Phobius"/>
    </source>
</evidence>
<evidence type="ECO:0000256" key="1">
    <source>
        <dbReference type="ARBA" id="ARBA00022723"/>
    </source>
</evidence>
<organism evidence="6 7">
    <name type="scientific">Pisum sativum</name>
    <name type="common">Garden pea</name>
    <name type="synonym">Lathyrus oleraceus</name>
    <dbReference type="NCBI Taxonomy" id="3888"/>
    <lineage>
        <taxon>Eukaryota</taxon>
        <taxon>Viridiplantae</taxon>
        <taxon>Streptophyta</taxon>
        <taxon>Embryophyta</taxon>
        <taxon>Tracheophyta</taxon>
        <taxon>Spermatophyta</taxon>
        <taxon>Magnoliopsida</taxon>
        <taxon>eudicotyledons</taxon>
        <taxon>Gunneridae</taxon>
        <taxon>Pentapetalae</taxon>
        <taxon>rosids</taxon>
        <taxon>fabids</taxon>
        <taxon>Fabales</taxon>
        <taxon>Fabaceae</taxon>
        <taxon>Papilionoideae</taxon>
        <taxon>50 kb inversion clade</taxon>
        <taxon>NPAAA clade</taxon>
        <taxon>Hologalegina</taxon>
        <taxon>IRL clade</taxon>
        <taxon>Fabeae</taxon>
        <taxon>Lathyrus</taxon>
    </lineage>
</organism>
<keyword evidence="3" id="KW-0862">Zinc</keyword>
<dbReference type="Gramene" id="Psat04G0118900-T1">
    <property type="protein sequence ID" value="KAI5416051.1"/>
    <property type="gene ID" value="KIW84_041189"/>
</dbReference>
<comment type="caution">
    <text evidence="6">The sequence shown here is derived from an EMBL/GenBank/DDBJ whole genome shotgun (WGS) entry which is preliminary data.</text>
</comment>
<reference evidence="6 7" key="1">
    <citation type="journal article" date="2022" name="Nat. Genet.">
        <title>Improved pea reference genome and pan-genome highlight genomic features and evolutionary characteristics.</title>
        <authorList>
            <person name="Yang T."/>
            <person name="Liu R."/>
            <person name="Luo Y."/>
            <person name="Hu S."/>
            <person name="Wang D."/>
            <person name="Wang C."/>
            <person name="Pandey M.K."/>
            <person name="Ge S."/>
            <person name="Xu Q."/>
            <person name="Li N."/>
            <person name="Li G."/>
            <person name="Huang Y."/>
            <person name="Saxena R.K."/>
            <person name="Ji Y."/>
            <person name="Li M."/>
            <person name="Yan X."/>
            <person name="He Y."/>
            <person name="Liu Y."/>
            <person name="Wang X."/>
            <person name="Xiang C."/>
            <person name="Varshney R.K."/>
            <person name="Ding H."/>
            <person name="Gao S."/>
            <person name="Zong X."/>
        </authorList>
    </citation>
    <scope>NUCLEOTIDE SEQUENCE [LARGE SCALE GENOMIC DNA]</scope>
    <source>
        <strain evidence="6 7">cv. Zhongwan 6</strain>
    </source>
</reference>
<keyword evidence="4" id="KW-0472">Membrane</keyword>
<keyword evidence="4" id="KW-1133">Transmembrane helix</keyword>
<evidence type="ECO:0000256" key="3">
    <source>
        <dbReference type="ARBA" id="ARBA00022833"/>
    </source>
</evidence>
<dbReference type="Pfam" id="PF04434">
    <property type="entry name" value="SWIM"/>
    <property type="match status" value="1"/>
</dbReference>
<gene>
    <name evidence="6" type="ORF">KIW84_041189</name>
</gene>
<dbReference type="AlphaFoldDB" id="A0A9D4X7Z0"/>
<keyword evidence="7" id="KW-1185">Reference proteome</keyword>
<name>A0A9D4X7Z0_PEA</name>
<evidence type="ECO:0000313" key="7">
    <source>
        <dbReference type="Proteomes" id="UP001058974"/>
    </source>
</evidence>
<accession>A0A9D4X7Z0</accession>
<dbReference type="SMART" id="SM00575">
    <property type="entry name" value="ZnF_PMZ"/>
    <property type="match status" value="1"/>
</dbReference>
<protein>
    <recommendedName>
        <fullName evidence="5">Zinc finger PMZ-type domain-containing protein</fullName>
    </recommendedName>
</protein>